<keyword evidence="2" id="KW-1185">Reference proteome</keyword>
<accession>A0A1Z1W3T2</accession>
<dbReference type="eggNOG" id="COG1708">
    <property type="taxonomic scope" value="Bacteria"/>
</dbReference>
<evidence type="ECO:0000313" key="2">
    <source>
        <dbReference type="Proteomes" id="UP000195880"/>
    </source>
</evidence>
<reference evidence="1 2" key="1">
    <citation type="submission" date="2017-05" db="EMBL/GenBank/DDBJ databases">
        <title>Streptomyces alboflavus Genome sequencing and assembly.</title>
        <authorList>
            <person name="Wang Y."/>
            <person name="Du B."/>
            <person name="Ding Y."/>
            <person name="Liu H."/>
            <person name="Hou Q."/>
            <person name="Liu K."/>
            <person name="Wang C."/>
            <person name="Yao L."/>
        </authorList>
    </citation>
    <scope>NUCLEOTIDE SEQUENCE [LARGE SCALE GENOMIC DNA]</scope>
    <source>
        <strain evidence="1 2">MDJK44</strain>
    </source>
</reference>
<gene>
    <name evidence="1" type="ORF">SMD44_00468</name>
</gene>
<dbReference type="OrthoDB" id="4528334at2"/>
<evidence type="ECO:0000313" key="1">
    <source>
        <dbReference type="EMBL" id="ARX81070.1"/>
    </source>
</evidence>
<dbReference type="EMBL" id="CP021748">
    <property type="protein sequence ID" value="ARX81070.1"/>
    <property type="molecule type" value="Genomic_DNA"/>
</dbReference>
<name>A0A1Z1W3T2_9ACTN</name>
<dbReference type="STRING" id="67267.GCA_000716675_00643"/>
<proteinExistence type="predicted"/>
<dbReference type="KEGG" id="salf:SMD44_00468"/>
<organism evidence="1 2">
    <name type="scientific">Streptomyces alboflavus</name>
    <dbReference type="NCBI Taxonomy" id="67267"/>
    <lineage>
        <taxon>Bacteria</taxon>
        <taxon>Bacillati</taxon>
        <taxon>Actinomycetota</taxon>
        <taxon>Actinomycetes</taxon>
        <taxon>Kitasatosporales</taxon>
        <taxon>Streptomycetaceae</taxon>
        <taxon>Streptomyces</taxon>
    </lineage>
</organism>
<sequence>MGLDITVLIADSSWLEEAPPRERLPRLRDAWYADETGLWDVGPEAARAVEGGWEWPRGTGGPRFGIYEFRGTLGSFKAHFWAGERWEAVREHADPVLRSEVDALLLGLVWNGLDGEAEHTDPEFFADPGRPRDDPAVLPGVLLARSPDSVRRLAATWERARPLLGGLREAFDTLSTKPHGGGWVRAFDEFAVLLEDWGRVLAEADRRGWCVVGLSE</sequence>
<dbReference type="AlphaFoldDB" id="A0A1Z1W3T2"/>
<protein>
    <submittedName>
        <fullName evidence="1">Uncharacterized protein</fullName>
    </submittedName>
</protein>
<dbReference type="Proteomes" id="UP000195880">
    <property type="component" value="Chromosome"/>
</dbReference>
<dbReference type="RefSeq" id="WP_087882658.1">
    <property type="nucleotide sequence ID" value="NZ_CP021748.1"/>
</dbReference>